<feature type="transmembrane region" description="Helical" evidence="2">
    <location>
        <begin position="467"/>
        <end position="485"/>
    </location>
</feature>
<feature type="region of interest" description="Disordered" evidence="1">
    <location>
        <begin position="706"/>
        <end position="760"/>
    </location>
</feature>
<dbReference type="GO" id="GO:0008028">
    <property type="term" value="F:monocarboxylic acid transmembrane transporter activity"/>
    <property type="evidence" value="ECO:0007669"/>
    <property type="project" value="TreeGrafter"/>
</dbReference>
<evidence type="ECO:0000313" key="3">
    <source>
        <dbReference type="EMBL" id="CAL4105294.1"/>
    </source>
</evidence>
<accession>A0AAV2R088</accession>
<evidence type="ECO:0000313" key="4">
    <source>
        <dbReference type="Proteomes" id="UP001497623"/>
    </source>
</evidence>
<feature type="compositionally biased region" description="Polar residues" evidence="1">
    <location>
        <begin position="749"/>
        <end position="760"/>
    </location>
</feature>
<feature type="transmembrane region" description="Helical" evidence="2">
    <location>
        <begin position="491"/>
        <end position="517"/>
    </location>
</feature>
<dbReference type="InterPro" id="IPR050327">
    <property type="entry name" value="Proton-linked_MCT"/>
</dbReference>
<dbReference type="PANTHER" id="PTHR11360">
    <property type="entry name" value="MONOCARBOXYLATE TRANSPORTER"/>
    <property type="match status" value="1"/>
</dbReference>
<protein>
    <recommendedName>
        <fullName evidence="5">Monocarboxylate transporter 12</fullName>
    </recommendedName>
</protein>
<feature type="transmembrane region" description="Helical" evidence="2">
    <location>
        <begin position="910"/>
        <end position="931"/>
    </location>
</feature>
<feature type="compositionally biased region" description="Polar residues" evidence="1">
    <location>
        <begin position="181"/>
        <end position="191"/>
    </location>
</feature>
<feature type="non-terminal residue" evidence="3">
    <location>
        <position position="1080"/>
    </location>
</feature>
<feature type="transmembrane region" description="Helical" evidence="2">
    <location>
        <begin position="1025"/>
        <end position="1048"/>
    </location>
</feature>
<feature type="compositionally biased region" description="Basic and acidic residues" evidence="1">
    <location>
        <begin position="47"/>
        <end position="62"/>
    </location>
</feature>
<proteinExistence type="predicted"/>
<evidence type="ECO:0008006" key="5">
    <source>
        <dbReference type="Google" id="ProtNLM"/>
    </source>
</evidence>
<keyword evidence="2" id="KW-0472">Membrane</keyword>
<dbReference type="SUPFAM" id="SSF103473">
    <property type="entry name" value="MFS general substrate transporter"/>
    <property type="match status" value="1"/>
</dbReference>
<dbReference type="EMBL" id="CAXKWB010012740">
    <property type="protein sequence ID" value="CAL4105294.1"/>
    <property type="molecule type" value="Genomic_DNA"/>
</dbReference>
<evidence type="ECO:0000256" key="2">
    <source>
        <dbReference type="SAM" id="Phobius"/>
    </source>
</evidence>
<sequence>MASKLSSPDGSPLQLGMCQGSLLRNGTSSIVSPESSNQTLLCQSTTRLERLSKDSGVSEHGSETNSRNQEDIGSPTFVDEDDEDDMESSALLKIYGENLTSIHQHVQQPFLLNFEDTEIYIREKSYNSGEMDMNYSNECNNVNSNDDNMGGAGISVFVSDEREINGIKKSECQSENEKSSKYLQSRTQSKLKSPTSAVIPCSCKHSDCDLHQHQQSQQIQKDACTGESSKRWQLKCGTSDYSSLSSCESQRGQDGHDPSNDSPDSSNKTVLSASNIAKSSSMRAGSRNPGGVHVQFKTATENKNQDNQILQCDTFILADGSVELNTNEQSQSQDHLASRLWSKLMPDSSPSEEPYINSLKKKSRHISNSSSLSMGSGTSDSINSEESYVRPAPDGGWGWVVVAASFMVHCIADGVTMSFGVIFVEFLDYFQEGKSLTSWIGSLFMSIPLLAGPLASLLTDRYGCKKVTIIGAIVASFGFFISAFANNIPVLLITVGVITGLGLAVCYVAGIVIVAFYFEKKRSLATGIAVAGSGIGTFVFAPLIQYFIDNFGWRLTLIFLSGIFLNMVVSGMLMRDLKWKKRKKPQSNDANTTAISSGRGSNSHSSETVGGRGTSMGGTIPTINELRQLVKSGDICALLSPDDIPHDSIPNSSSLILLPTYVSQSQQLPSDFLPWLSGSSKVNAYELVSQMYPHLLSRSMSDHLINNESSINQNPNADYQDEEAKNKWNEKHTSKNSNEGCKNRKRLSRGNSESLGSVISPQQATALKNLELALHMAESNHTGITQKQENNKVMGGMGGGDYILDFSSKKKSMLHFFRCYQRHMANRTTSREEAVRQYRQARKFKLRAKNRRIRRQSTAIRFSTQIRNHKVGSSRNSKFLQEKIMDVYSAESKPIWKIFEGAKSMHTSFFAFYIPGGATVHLPLSLGWYNISRENNSTHNLPGKATHVSVPSAESVVLTTGLGTFVGIICISFSSQIVQIHKMVYNCSFILISTQLSFMFFSMTINFHSYTQLMSFFGQFVDDHTLVAVVSEISSFDVHSLVFVVHLLVAVTSNLLRQRLFSLVITITQCLTLYFELNLI</sequence>
<dbReference type="AlphaFoldDB" id="A0AAV2R088"/>
<feature type="compositionally biased region" description="Low complexity" evidence="1">
    <location>
        <begin position="367"/>
        <end position="381"/>
    </location>
</feature>
<reference evidence="3 4" key="1">
    <citation type="submission" date="2024-05" db="EMBL/GenBank/DDBJ databases">
        <authorList>
            <person name="Wallberg A."/>
        </authorList>
    </citation>
    <scope>NUCLEOTIDE SEQUENCE [LARGE SCALE GENOMIC DNA]</scope>
</reference>
<dbReference type="InterPro" id="IPR011701">
    <property type="entry name" value="MFS"/>
</dbReference>
<comment type="caution">
    <text evidence="3">The sequence shown here is derived from an EMBL/GenBank/DDBJ whole genome shotgun (WGS) entry which is preliminary data.</text>
</comment>
<feature type="compositionally biased region" description="Low complexity" evidence="1">
    <location>
        <begin position="596"/>
        <end position="606"/>
    </location>
</feature>
<feature type="region of interest" description="Disordered" evidence="1">
    <location>
        <begin position="167"/>
        <end position="191"/>
    </location>
</feature>
<feature type="region of interest" description="Disordered" evidence="1">
    <location>
        <begin position="584"/>
        <end position="618"/>
    </location>
</feature>
<feature type="transmembrane region" description="Helical" evidence="2">
    <location>
        <begin position="554"/>
        <end position="574"/>
    </location>
</feature>
<feature type="region of interest" description="Disordered" evidence="1">
    <location>
        <begin position="366"/>
        <end position="387"/>
    </location>
</feature>
<evidence type="ECO:0000256" key="1">
    <source>
        <dbReference type="SAM" id="MobiDB-lite"/>
    </source>
</evidence>
<organism evidence="3 4">
    <name type="scientific">Meganyctiphanes norvegica</name>
    <name type="common">Northern krill</name>
    <name type="synonym">Thysanopoda norvegica</name>
    <dbReference type="NCBI Taxonomy" id="48144"/>
    <lineage>
        <taxon>Eukaryota</taxon>
        <taxon>Metazoa</taxon>
        <taxon>Ecdysozoa</taxon>
        <taxon>Arthropoda</taxon>
        <taxon>Crustacea</taxon>
        <taxon>Multicrustacea</taxon>
        <taxon>Malacostraca</taxon>
        <taxon>Eumalacostraca</taxon>
        <taxon>Eucarida</taxon>
        <taxon>Euphausiacea</taxon>
        <taxon>Euphausiidae</taxon>
        <taxon>Meganyctiphanes</taxon>
    </lineage>
</organism>
<feature type="compositionally biased region" description="Polar residues" evidence="1">
    <location>
        <begin position="26"/>
        <end position="46"/>
    </location>
</feature>
<feature type="transmembrane region" description="Helical" evidence="2">
    <location>
        <begin position="951"/>
        <end position="971"/>
    </location>
</feature>
<name>A0AAV2R088_MEGNR</name>
<gene>
    <name evidence="3" type="ORF">MNOR_LOCUS18063</name>
</gene>
<feature type="transmembrane region" description="Helical" evidence="2">
    <location>
        <begin position="983"/>
        <end position="1005"/>
    </location>
</feature>
<feature type="region of interest" description="Disordered" evidence="1">
    <location>
        <begin position="26"/>
        <end position="85"/>
    </location>
</feature>
<feature type="transmembrane region" description="Helical" evidence="2">
    <location>
        <begin position="524"/>
        <end position="548"/>
    </location>
</feature>
<dbReference type="InterPro" id="IPR036259">
    <property type="entry name" value="MFS_trans_sf"/>
</dbReference>
<dbReference type="Pfam" id="PF07690">
    <property type="entry name" value="MFS_1"/>
    <property type="match status" value="1"/>
</dbReference>
<keyword evidence="2" id="KW-1133">Transmembrane helix</keyword>
<feature type="compositionally biased region" description="Polar residues" evidence="1">
    <location>
        <begin position="706"/>
        <end position="717"/>
    </location>
</feature>
<feature type="region of interest" description="Disordered" evidence="1">
    <location>
        <begin position="246"/>
        <end position="269"/>
    </location>
</feature>
<keyword evidence="2" id="KW-0812">Transmembrane</keyword>
<feature type="transmembrane region" description="Helical" evidence="2">
    <location>
        <begin position="436"/>
        <end position="455"/>
    </location>
</feature>
<dbReference type="Proteomes" id="UP001497623">
    <property type="component" value="Unassembled WGS sequence"/>
</dbReference>
<keyword evidence="4" id="KW-1185">Reference proteome</keyword>
<feature type="compositionally biased region" description="Basic and acidic residues" evidence="1">
    <location>
        <begin position="722"/>
        <end position="733"/>
    </location>
</feature>
<dbReference type="CDD" id="cd17352">
    <property type="entry name" value="MFS_MCT_SLC16"/>
    <property type="match status" value="1"/>
</dbReference>
<dbReference type="Gene3D" id="1.20.1250.20">
    <property type="entry name" value="MFS general substrate transporter like domains"/>
    <property type="match status" value="1"/>
</dbReference>
<dbReference type="PANTHER" id="PTHR11360:SF260">
    <property type="entry name" value="MFS DOMAIN-CONTAINING PROTEIN"/>
    <property type="match status" value="1"/>
</dbReference>
<feature type="compositionally biased region" description="Basic and acidic residues" evidence="1">
    <location>
        <begin position="167"/>
        <end position="180"/>
    </location>
</feature>